<name>A0A8E0S249_9TREM</name>
<dbReference type="EMBL" id="LUCM01002402">
    <property type="protein sequence ID" value="KAA0197400.1"/>
    <property type="molecule type" value="Genomic_DNA"/>
</dbReference>
<accession>A0A8E0S249</accession>
<keyword evidence="3" id="KW-1185">Reference proteome</keyword>
<feature type="region of interest" description="Disordered" evidence="1">
    <location>
        <begin position="272"/>
        <end position="295"/>
    </location>
</feature>
<dbReference type="Proteomes" id="UP000728185">
    <property type="component" value="Unassembled WGS sequence"/>
</dbReference>
<organism evidence="2 3">
    <name type="scientific">Fasciolopsis buskii</name>
    <dbReference type="NCBI Taxonomy" id="27845"/>
    <lineage>
        <taxon>Eukaryota</taxon>
        <taxon>Metazoa</taxon>
        <taxon>Spiralia</taxon>
        <taxon>Lophotrochozoa</taxon>
        <taxon>Platyhelminthes</taxon>
        <taxon>Trematoda</taxon>
        <taxon>Digenea</taxon>
        <taxon>Plagiorchiida</taxon>
        <taxon>Echinostomata</taxon>
        <taxon>Echinostomatoidea</taxon>
        <taxon>Fasciolidae</taxon>
        <taxon>Fasciolopsis</taxon>
    </lineage>
</organism>
<evidence type="ECO:0000256" key="1">
    <source>
        <dbReference type="SAM" id="MobiDB-lite"/>
    </source>
</evidence>
<feature type="compositionally biased region" description="Polar residues" evidence="1">
    <location>
        <begin position="274"/>
        <end position="284"/>
    </location>
</feature>
<reference evidence="2" key="1">
    <citation type="submission" date="2019-05" db="EMBL/GenBank/DDBJ databases">
        <title>Annotation for the trematode Fasciolopsis buski.</title>
        <authorList>
            <person name="Choi Y.-J."/>
        </authorList>
    </citation>
    <scope>NUCLEOTIDE SEQUENCE</scope>
    <source>
        <strain evidence="2">HT</strain>
        <tissue evidence="2">Whole worm</tissue>
    </source>
</reference>
<dbReference type="AlphaFoldDB" id="A0A8E0S249"/>
<dbReference type="SUPFAM" id="SSF46689">
    <property type="entry name" value="Homeodomain-like"/>
    <property type="match status" value="1"/>
</dbReference>
<dbReference type="InterPro" id="IPR036388">
    <property type="entry name" value="WH-like_DNA-bd_sf"/>
</dbReference>
<comment type="caution">
    <text evidence="2">The sequence shown here is derived from an EMBL/GenBank/DDBJ whole genome shotgun (WGS) entry which is preliminary data.</text>
</comment>
<evidence type="ECO:0000313" key="3">
    <source>
        <dbReference type="Proteomes" id="UP000728185"/>
    </source>
</evidence>
<protein>
    <submittedName>
        <fullName evidence="2">Uncharacterized protein</fullName>
    </submittedName>
</protein>
<dbReference type="OrthoDB" id="2219495at2759"/>
<dbReference type="InterPro" id="IPR009057">
    <property type="entry name" value="Homeodomain-like_sf"/>
</dbReference>
<evidence type="ECO:0000313" key="2">
    <source>
        <dbReference type="EMBL" id="KAA0197400.1"/>
    </source>
</evidence>
<dbReference type="Gene3D" id="1.10.10.10">
    <property type="entry name" value="Winged helix-like DNA-binding domain superfamily/Winged helix DNA-binding domain"/>
    <property type="match status" value="1"/>
</dbReference>
<proteinExistence type="predicted"/>
<gene>
    <name evidence="2" type="ORF">FBUS_01026</name>
</gene>
<sequence>MQIHASLQGSPTLSLLSSFGVDLCGLSPDSLTGIGEGKMHADDETLDSSHTIVDSQGPFSLLDIMSWERAVFPEMTRHTTFYLAARNLVLYLWATDPKRFLTTKFVVNYCFVRGLLRIVLCEHWIPHLIEEFTYRGIINLGVCISPELPLSDGPRGDLRLPSLDTQLPSTSAGDVELRVRIVGNLNLAAAVTTRQVINGLLARVHRIGYGVQSKNCRKFSVCFQTTTVARVVPSVDISGALEELRIILVTDAPTNTKDSSPALGNIRETRADSHTCNPASSHSPEQWHPVSVSNNGQNPSDLFPERLVLPLNMWSDRVYIHPNHPLHFVTSQTDLSLRPLSRCPLFYSAVSGEESVGRLRLVPDEISLRMQFHVEAVLDMVAQFGEQQHVHNKMSVTGDDHSASVQECWDRQDAEVRTRVTDLTRSNLERQLIEFFLAEVECDLTEPLVTNNPYHFLGRSGFDGMHSWSYPTARLDLLPSCRYAEFTMDDENGAASCNSTGSGNRDDSIPGKPQILTPKSPSEGAVSSLCALLLPKECFTSCEAVRVTVCRDFCDAMETSYVCDDANRSTCLFSTPRVDQTLSNVTSCEAAPNASEPNEKWITVGNVLGQSESSNWVILTCPTGQLRLNFCDISLEGIYRDRPAIPGALVLDLPMSLRSHLILDDCGTCVTEPSKLCHELFGEPLESAAANPARLITVVLIYPTPWWRPALSSLVKRAESAEMVTTDGCSPSQMDWFAILPSCREDRGFCHNFRDLFPELNHPGVLQTQIFGAAADHWWSKGDILLSASVHRYLQSRWVSDVTSSPVCEGDPDDCPKIPGPIHTHVSRMQHAPRRNGEIDSHSMSTDVLSSSLMMDYHGQIVRLHPNAWEELGRRAHVLIPDLFPSSAAGLTESSGFRGLTEIVQLSRSPGMDVLTSSVLDGLRSAELALRCIPGLGSGSVLNYPSFQSKFDSNVVDSSIFLSDCSQTDESQSTIAGGPGPSGVEVLSARARRLLRRMHRDSEEGGMLEALQTSL</sequence>